<evidence type="ECO:0000259" key="5">
    <source>
        <dbReference type="PROSITE" id="PS50075"/>
    </source>
</evidence>
<dbReference type="InterPro" id="IPR014030">
    <property type="entry name" value="Ketoacyl_synth_N"/>
</dbReference>
<feature type="region of interest" description="N-terminal hotdog fold" evidence="4">
    <location>
        <begin position="666"/>
        <end position="787"/>
    </location>
</feature>
<comment type="caution">
    <text evidence="8">The sequence shown here is derived from an EMBL/GenBank/DDBJ whole genome shotgun (WGS) entry which is preliminary data.</text>
</comment>
<evidence type="ECO:0000313" key="9">
    <source>
        <dbReference type="Proteomes" id="UP000070252"/>
    </source>
</evidence>
<dbReference type="PANTHER" id="PTHR43775">
    <property type="entry name" value="FATTY ACID SYNTHASE"/>
    <property type="match status" value="1"/>
</dbReference>
<dbReference type="Gene3D" id="1.10.1200.10">
    <property type="entry name" value="ACP-like"/>
    <property type="match status" value="1"/>
</dbReference>
<dbReference type="Pfam" id="PF21394">
    <property type="entry name" value="Beta-ketacyl_N"/>
    <property type="match status" value="1"/>
</dbReference>
<dbReference type="SMART" id="SM00823">
    <property type="entry name" value="PKS_PP"/>
    <property type="match status" value="1"/>
</dbReference>
<dbReference type="InterPro" id="IPR036736">
    <property type="entry name" value="ACP-like_sf"/>
</dbReference>
<feature type="region of interest" description="C-terminal hotdog fold" evidence="4">
    <location>
        <begin position="798"/>
        <end position="939"/>
    </location>
</feature>
<dbReference type="SUPFAM" id="SSF47336">
    <property type="entry name" value="ACP-like"/>
    <property type="match status" value="1"/>
</dbReference>
<dbReference type="SUPFAM" id="SSF51735">
    <property type="entry name" value="NAD(P)-binding Rossmann-fold domains"/>
    <property type="match status" value="2"/>
</dbReference>
<keyword evidence="3" id="KW-0808">Transferase</keyword>
<protein>
    <recommendedName>
        <fullName evidence="10">Phosphopantetheine attachment site</fullName>
    </recommendedName>
</protein>
<dbReference type="CDD" id="cd08953">
    <property type="entry name" value="KR_2_SDR_x"/>
    <property type="match status" value="1"/>
</dbReference>
<keyword evidence="9" id="KW-1185">Reference proteome</keyword>
<proteinExistence type="predicted"/>
<dbReference type="InterPro" id="IPR042104">
    <property type="entry name" value="PKS_dehydratase_sf"/>
</dbReference>
<dbReference type="InterPro" id="IPR057326">
    <property type="entry name" value="KR_dom"/>
</dbReference>
<name>A0ABR5SQA6_9BACL</name>
<dbReference type="Pfam" id="PF08659">
    <property type="entry name" value="KR"/>
    <property type="match status" value="1"/>
</dbReference>
<dbReference type="Pfam" id="PF00109">
    <property type="entry name" value="ketoacyl-synt"/>
    <property type="match status" value="1"/>
</dbReference>
<dbReference type="Proteomes" id="UP000070252">
    <property type="component" value="Unassembled WGS sequence"/>
</dbReference>
<feature type="domain" description="PKS/mFAS DH" evidence="7">
    <location>
        <begin position="666"/>
        <end position="939"/>
    </location>
</feature>
<dbReference type="CDD" id="cd00833">
    <property type="entry name" value="PKS"/>
    <property type="match status" value="1"/>
</dbReference>
<dbReference type="EMBL" id="LIPY01000120">
    <property type="protein sequence ID" value="KWX72317.1"/>
    <property type="molecule type" value="Genomic_DNA"/>
</dbReference>
<evidence type="ECO:0000256" key="1">
    <source>
        <dbReference type="ARBA" id="ARBA00022450"/>
    </source>
</evidence>
<dbReference type="InterPro" id="IPR049900">
    <property type="entry name" value="PKS_mFAS_DH"/>
</dbReference>
<evidence type="ECO:0000256" key="3">
    <source>
        <dbReference type="ARBA" id="ARBA00022679"/>
    </source>
</evidence>
<dbReference type="InterPro" id="IPR049490">
    <property type="entry name" value="C883_1060-like_KR_N"/>
</dbReference>
<dbReference type="InterPro" id="IPR014031">
    <property type="entry name" value="Ketoacyl_synth_C"/>
</dbReference>
<dbReference type="InterPro" id="IPR013968">
    <property type="entry name" value="PKS_KR"/>
</dbReference>
<dbReference type="InterPro" id="IPR020806">
    <property type="entry name" value="PKS_PP-bd"/>
</dbReference>
<dbReference type="Gene3D" id="3.40.47.10">
    <property type="match status" value="1"/>
</dbReference>
<dbReference type="Pfam" id="PF02801">
    <property type="entry name" value="Ketoacyl-synt_C"/>
    <property type="match status" value="1"/>
</dbReference>
<dbReference type="SMART" id="SM00822">
    <property type="entry name" value="PKS_KR"/>
    <property type="match status" value="1"/>
</dbReference>
<dbReference type="Pfam" id="PF22621">
    <property type="entry name" value="CurL-like_PKS_C"/>
    <property type="match status" value="1"/>
</dbReference>
<feature type="active site" description="Proton acceptor; for dehydratase activity" evidence="4">
    <location>
        <position position="697"/>
    </location>
</feature>
<dbReference type="PROSITE" id="PS50075">
    <property type="entry name" value="CARRIER"/>
    <property type="match status" value="1"/>
</dbReference>
<dbReference type="InterPro" id="IPR009081">
    <property type="entry name" value="PP-bd_ACP"/>
</dbReference>
<accession>A0ABR5SQA6</accession>
<dbReference type="InterPro" id="IPR049551">
    <property type="entry name" value="PKS_DH_C"/>
</dbReference>
<dbReference type="Gene3D" id="3.40.50.720">
    <property type="entry name" value="NAD(P)-binding Rossmann-like Domain"/>
    <property type="match status" value="1"/>
</dbReference>
<feature type="active site" description="Proton donor; for dehydratase activity" evidence="4">
    <location>
        <position position="859"/>
    </location>
</feature>
<feature type="domain" description="Carrier" evidence="5">
    <location>
        <begin position="1457"/>
        <end position="1532"/>
    </location>
</feature>
<dbReference type="PROSITE" id="PS52019">
    <property type="entry name" value="PKS_MFAS_DH"/>
    <property type="match status" value="1"/>
</dbReference>
<evidence type="ECO:0000256" key="2">
    <source>
        <dbReference type="ARBA" id="ARBA00022553"/>
    </source>
</evidence>
<dbReference type="SMART" id="SM00826">
    <property type="entry name" value="PKS_DH"/>
    <property type="match status" value="1"/>
</dbReference>
<reference evidence="8 9" key="1">
    <citation type="submission" date="2015-08" db="EMBL/GenBank/DDBJ databases">
        <title>Genome of Paenibacillus jilunlii.</title>
        <authorList>
            <person name="Sant'Anna F.H."/>
            <person name="Ambrosini A."/>
            <person name="Souza R."/>
            <person name="Bach E."/>
            <person name="Fernandes G."/>
            <person name="Balsanelli E."/>
            <person name="Baura V.A."/>
            <person name="Pedrosa F.O."/>
            <person name="Souza E.M."/>
            <person name="Passaglia L."/>
        </authorList>
    </citation>
    <scope>NUCLEOTIDE SEQUENCE [LARGE SCALE GENOMIC DNA]</scope>
    <source>
        <strain evidence="8 9">DSM 23019</strain>
    </source>
</reference>
<dbReference type="SMART" id="SM00825">
    <property type="entry name" value="PKS_KS"/>
    <property type="match status" value="1"/>
</dbReference>
<evidence type="ECO:0000259" key="6">
    <source>
        <dbReference type="PROSITE" id="PS52004"/>
    </source>
</evidence>
<organism evidence="8 9">
    <name type="scientific">Paenibacillus jilunlii</name>
    <dbReference type="NCBI Taxonomy" id="682956"/>
    <lineage>
        <taxon>Bacteria</taxon>
        <taxon>Bacillati</taxon>
        <taxon>Bacillota</taxon>
        <taxon>Bacilli</taxon>
        <taxon>Bacillales</taxon>
        <taxon>Paenibacillaceae</taxon>
        <taxon>Paenibacillus</taxon>
    </lineage>
</organism>
<evidence type="ECO:0000256" key="4">
    <source>
        <dbReference type="PROSITE-ProRule" id="PRU01363"/>
    </source>
</evidence>
<dbReference type="Pfam" id="PF14765">
    <property type="entry name" value="PS-DH"/>
    <property type="match status" value="1"/>
</dbReference>
<dbReference type="Gene3D" id="1.10.1240.100">
    <property type="match status" value="1"/>
</dbReference>
<dbReference type="InterPro" id="IPR016039">
    <property type="entry name" value="Thiolase-like"/>
</dbReference>
<dbReference type="Gene3D" id="3.10.129.110">
    <property type="entry name" value="Polyketide synthase dehydratase"/>
    <property type="match status" value="1"/>
</dbReference>
<gene>
    <name evidence="8" type="ORF">AML91_21025</name>
</gene>
<dbReference type="PROSITE" id="PS52004">
    <property type="entry name" value="KS3_2"/>
    <property type="match status" value="1"/>
</dbReference>
<dbReference type="Pfam" id="PF00550">
    <property type="entry name" value="PP-binding"/>
    <property type="match status" value="1"/>
</dbReference>
<dbReference type="InterPro" id="IPR020807">
    <property type="entry name" value="PKS_DH"/>
</dbReference>
<dbReference type="RefSeq" id="WP_062525426.1">
    <property type="nucleotide sequence ID" value="NZ_LIPY01000120.1"/>
</dbReference>
<keyword evidence="1" id="KW-0596">Phosphopantetheine</keyword>
<evidence type="ECO:0008006" key="10">
    <source>
        <dbReference type="Google" id="ProtNLM"/>
    </source>
</evidence>
<sequence length="1574" mass="175157">MTAAEKLIFELVASQKLTPNDAAILLEHQQKHEEPVKEKEVAIIGMAGRFPKGEDLGQFWECLQQQRNGIGDFPDSRVRDCIGEGLVDEIEADQLFFKGGYLERIDQFDPSFFQLSPAEAKFMDPLQRLMLEASYQAIEDAGYDYKDLSGTNTGVYIGTDHTWGQWYRDNAAEQDPLLLSGTWSAILSSRISYGLNLKGPSLVIDTSCSSGLVAVHEACRAIQSGVCNLAIAGGIHINYSPVKNPMLDLVESQDSLIRTFDKQANGTVWGEGVGAVILKPLQQAIRDRDPIYGVIKGSAVNNDGASDGITAPSARAQEEVICQAWQEAGIDPQTISYVEAHGTGTQLGDSIEIDGLTKAFSRYTRKKQFCAIGTVKTNIGHTVGASGLASLLKVMLAFQHQKLPASLNFVAANPFIDFFASPVYVNDRLQDWKATETPRVAGISSFGFSGTNCHMIVQEAPDILKLTEKRDQAPLYLLPLSAKDDQVLLRLVDDYTGYISRHAGINLQDLCYTASTGRGHYNHRLVILFTGYADLLQKLEHLQKHSLASDQDVLCQSYEVTVHGGTTPDEPGPVRRLTEREKQSLTLQAERLLKSLALPQEGPASYRSIGELYVSGAAIDWNLMYQGLPCQRLNLPVYPFHRIRCWAEKRGQGHPQHLHLQQVPGHPLLRGNVCETSGQVVYTATFSAAADWVLQEHQIGREYVLPGTAYIELLLEIGRQQGGRSVIKHLAFVQPFSMQEEDDTHDLQIIVSNGEDDREFYIESKDRADGTWRRHAEGKLCRPSQDRKPYDLPALLEAFHTYPKITGVETSGGYITTGARWNNIKELRAGAEECLVAVGLGDAFREEADQYHYHPAMLDNAVNIAIRSIDDQLYLPFYYQEIRVYGRIPADIYSVVRRQDRGQGHQTATFDIDILNPAGEVLAEIEGYTIKQVQAQGPAGMYYEKDWVVQDGTPSPDADSNVSRETVAVFTGEGEIADRLLEQIRAQYGQVIEVSGGEVQSREDYQRLWDRLQAGNVGTLIHLLSLTEREITTEAELHEAGERGFYSLYSLLDSLFVQPSSGDLKLVLVCDGANQVTGEEAVLRPHHGCLLGLGKVAREEFPRVHIRLVDVDELTPPGRIVNEFSLREAPYQVAYRNGQRYVERLREAVHEPDEEHHPLIQEGGVYVITGGTGGLGLEIGKQMSRTNRVKLHLIGRRELPGREDWAKIVAAGAGEQRIRQITAIQEMERNGAEVQIHAADVAEEGPMRSLLERIRSGSGAIRGVVHAAGVAGEGLLVRKTAGQIREVLSAKVAGTWVLDQLTREDELDFFMMFSSMNTVTGGIGQSDYVAANSYLDLYADWMRKQGRKGITVNWPLWQEVGMAQAYEVDNRHSVFESLTPRQGAEIYAGLLQAGRSRVIVGQLKRQLTRETVGQSLMNDYVLSESLNKQLRKSLHNAQKLAGMPDRTEIIIKDANQLQMTRSHKEIVQILARVLDVQELSIFANFEDLGWNSLLAVRLHKELDAVFPGLFAISDVFSYPTVHDMAAFLERKRNVPHKREMTIEQVMSDLENGIITAEEAEALIKEISETVERKL</sequence>
<keyword evidence="2" id="KW-0597">Phosphoprotein</keyword>
<evidence type="ECO:0000313" key="8">
    <source>
        <dbReference type="EMBL" id="KWX72317.1"/>
    </source>
</evidence>
<dbReference type="PANTHER" id="PTHR43775:SF37">
    <property type="entry name" value="SI:DKEY-61P9.11"/>
    <property type="match status" value="1"/>
</dbReference>
<feature type="domain" description="Ketosynthase family 3 (KS3)" evidence="6">
    <location>
        <begin position="38"/>
        <end position="459"/>
    </location>
</feature>
<dbReference type="InterPro" id="IPR049552">
    <property type="entry name" value="PKS_DH_N"/>
</dbReference>
<evidence type="ECO:0000259" key="7">
    <source>
        <dbReference type="PROSITE" id="PS52019"/>
    </source>
</evidence>
<dbReference type="SUPFAM" id="SSF53901">
    <property type="entry name" value="Thiolase-like"/>
    <property type="match status" value="1"/>
</dbReference>
<dbReference type="InterPro" id="IPR050091">
    <property type="entry name" value="PKS_NRPS_Biosynth_Enz"/>
</dbReference>
<dbReference type="InterPro" id="IPR036291">
    <property type="entry name" value="NAD(P)-bd_dom_sf"/>
</dbReference>
<dbReference type="Pfam" id="PF21089">
    <property type="entry name" value="PKS_DH_N"/>
    <property type="match status" value="1"/>
</dbReference>
<dbReference type="InterPro" id="IPR020841">
    <property type="entry name" value="PKS_Beta-ketoAc_synthase_dom"/>
</dbReference>